<dbReference type="AlphaFoldDB" id="A0A6N4V987"/>
<dbReference type="PANTHER" id="PTHR30086:SF20">
    <property type="entry name" value="ARGININE EXPORTER PROTEIN ARGO-RELATED"/>
    <property type="match status" value="1"/>
</dbReference>
<evidence type="ECO:0000313" key="8">
    <source>
        <dbReference type="Proteomes" id="UP000466785"/>
    </source>
</evidence>
<dbReference type="GO" id="GO:0005886">
    <property type="term" value="C:plasma membrane"/>
    <property type="evidence" value="ECO:0007669"/>
    <property type="project" value="UniProtKB-SubCell"/>
</dbReference>
<feature type="transmembrane region" description="Helical" evidence="6">
    <location>
        <begin position="6"/>
        <end position="27"/>
    </location>
</feature>
<evidence type="ECO:0000256" key="2">
    <source>
        <dbReference type="ARBA" id="ARBA00022475"/>
    </source>
</evidence>
<dbReference type="Pfam" id="PF01810">
    <property type="entry name" value="LysE"/>
    <property type="match status" value="1"/>
</dbReference>
<keyword evidence="2" id="KW-1003">Cell membrane</keyword>
<dbReference type="RefSeq" id="WP_163673260.1">
    <property type="nucleotide sequence ID" value="NZ_AP022570.1"/>
</dbReference>
<feature type="transmembrane region" description="Helical" evidence="6">
    <location>
        <begin position="69"/>
        <end position="87"/>
    </location>
</feature>
<evidence type="ECO:0000256" key="4">
    <source>
        <dbReference type="ARBA" id="ARBA00022989"/>
    </source>
</evidence>
<dbReference type="PANTHER" id="PTHR30086">
    <property type="entry name" value="ARGININE EXPORTER PROTEIN ARGO"/>
    <property type="match status" value="1"/>
</dbReference>
<keyword evidence="8" id="KW-1185">Reference proteome</keyword>
<accession>A0A6N4V987</accession>
<name>A0A6N4V987_9MYCO</name>
<evidence type="ECO:0000256" key="5">
    <source>
        <dbReference type="ARBA" id="ARBA00023136"/>
    </source>
</evidence>
<gene>
    <name evidence="7" type="ORF">MPOR_17160</name>
</gene>
<comment type="subcellular location">
    <subcellularLocation>
        <location evidence="1">Cell membrane</location>
        <topology evidence="1">Multi-pass membrane protein</topology>
    </subcellularLocation>
</comment>
<dbReference type="EMBL" id="AP022570">
    <property type="protein sequence ID" value="BBX50690.1"/>
    <property type="molecule type" value="Genomic_DNA"/>
</dbReference>
<evidence type="ECO:0000313" key="7">
    <source>
        <dbReference type="EMBL" id="BBX50690.1"/>
    </source>
</evidence>
<dbReference type="InterPro" id="IPR001123">
    <property type="entry name" value="LeuE-type"/>
</dbReference>
<reference evidence="7 8" key="1">
    <citation type="journal article" date="2019" name="Emerg. Microbes Infect.">
        <title>Comprehensive subspecies identification of 175 nontuberculous mycobacteria species based on 7547 genomic profiles.</title>
        <authorList>
            <person name="Matsumoto Y."/>
            <person name="Kinjo T."/>
            <person name="Motooka D."/>
            <person name="Nabeya D."/>
            <person name="Jung N."/>
            <person name="Uechi K."/>
            <person name="Horii T."/>
            <person name="Iida T."/>
            <person name="Fujita J."/>
            <person name="Nakamura S."/>
        </authorList>
    </citation>
    <scope>NUCLEOTIDE SEQUENCE [LARGE SCALE GENOMIC DNA]</scope>
    <source>
        <strain evidence="7 8">JCM 12603</strain>
    </source>
</reference>
<keyword evidence="3 6" id="KW-0812">Transmembrane</keyword>
<organism evidence="7 8">
    <name type="scientific">Mycolicibacterium poriferae</name>
    <dbReference type="NCBI Taxonomy" id="39694"/>
    <lineage>
        <taxon>Bacteria</taxon>
        <taxon>Bacillati</taxon>
        <taxon>Actinomycetota</taxon>
        <taxon>Actinomycetes</taxon>
        <taxon>Mycobacteriales</taxon>
        <taxon>Mycobacteriaceae</taxon>
        <taxon>Mycolicibacterium</taxon>
    </lineage>
</organism>
<feature type="transmembrane region" description="Helical" evidence="6">
    <location>
        <begin position="195"/>
        <end position="214"/>
    </location>
</feature>
<evidence type="ECO:0000256" key="1">
    <source>
        <dbReference type="ARBA" id="ARBA00004651"/>
    </source>
</evidence>
<evidence type="ECO:0000256" key="6">
    <source>
        <dbReference type="SAM" id="Phobius"/>
    </source>
</evidence>
<protein>
    <submittedName>
        <fullName evidence="7">Threonine transporter RhtB</fullName>
    </submittedName>
</protein>
<dbReference type="GO" id="GO:0015171">
    <property type="term" value="F:amino acid transmembrane transporter activity"/>
    <property type="evidence" value="ECO:0007669"/>
    <property type="project" value="TreeGrafter"/>
</dbReference>
<feature type="transmembrane region" description="Helical" evidence="6">
    <location>
        <begin position="39"/>
        <end position="63"/>
    </location>
</feature>
<keyword evidence="4 6" id="KW-1133">Transmembrane helix</keyword>
<dbReference type="Proteomes" id="UP000466785">
    <property type="component" value="Chromosome"/>
</dbReference>
<sequence length="254" mass="25677">MDRALAAFAGIAVVVVLMPGADTVLVLNASLRDGTRAGIVTATGVVCGPVLWGALAGLGAAVILGRNPLASALIAAAGGIYLCHLAIRSFAAARTSWRTAADIDTAPDDAPHGGAHGGATVTHFLTGLTTNVLNPKIGVFYLSVMPALFIGRPVTVWLGALLGLVHAAVGIVFLTGVSVMSGLARRRLGRPHNRAFLESVCGLCLLGFGVFALGQASAAVAGAAPALEQSVVIGLDDRQPQRGAHLDAEPGDAR</sequence>
<proteinExistence type="predicted"/>
<dbReference type="KEGG" id="mpof:MPOR_17160"/>
<feature type="transmembrane region" description="Helical" evidence="6">
    <location>
        <begin position="139"/>
        <end position="158"/>
    </location>
</feature>
<keyword evidence="5 6" id="KW-0472">Membrane</keyword>
<feature type="transmembrane region" description="Helical" evidence="6">
    <location>
        <begin position="164"/>
        <end position="183"/>
    </location>
</feature>
<evidence type="ECO:0000256" key="3">
    <source>
        <dbReference type="ARBA" id="ARBA00022692"/>
    </source>
</evidence>